<dbReference type="OrthoDB" id="2679677at2"/>
<sequence>MPAEAENKIKSRRSLVIGAMLIAIVVLMTLVILGYSKYMLEEQSLKTDRGQRLAERYVYAQLFADRLRDGSEGFLVAKTEAEKVRAAKEIAEARLAGAEALGLFIEAESSASGLSRTEVSEAIMLAANAVIGGESPLAAIGESGAPLTDAEISFLTNVRDGAAVIADALNKFRSPSGEVGFRQMVSLGEWKPHALEASAKLRELASALNGQN</sequence>
<comment type="caution">
    <text evidence="2">The sequence shown here is derived from an EMBL/GenBank/DDBJ whole genome shotgun (WGS) entry which is preliminary data.</text>
</comment>
<organism evidence="2 3">
    <name type="scientific">Cohnella phaseoli</name>
    <dbReference type="NCBI Taxonomy" id="456490"/>
    <lineage>
        <taxon>Bacteria</taxon>
        <taxon>Bacillati</taxon>
        <taxon>Bacillota</taxon>
        <taxon>Bacilli</taxon>
        <taxon>Bacillales</taxon>
        <taxon>Paenibacillaceae</taxon>
        <taxon>Cohnella</taxon>
    </lineage>
</organism>
<evidence type="ECO:0000313" key="3">
    <source>
        <dbReference type="Proteomes" id="UP000256977"/>
    </source>
</evidence>
<accession>A0A3D9IT21</accession>
<gene>
    <name evidence="2" type="ORF">DFP98_12469</name>
</gene>
<dbReference type="RefSeq" id="WP_116063499.1">
    <property type="nucleotide sequence ID" value="NZ_QRDZ01000024.1"/>
</dbReference>
<proteinExistence type="predicted"/>
<dbReference type="AlphaFoldDB" id="A0A3D9IT21"/>
<keyword evidence="1" id="KW-0812">Transmembrane</keyword>
<dbReference type="Proteomes" id="UP000256977">
    <property type="component" value="Unassembled WGS sequence"/>
</dbReference>
<keyword evidence="1" id="KW-0472">Membrane</keyword>
<evidence type="ECO:0000256" key="1">
    <source>
        <dbReference type="SAM" id="Phobius"/>
    </source>
</evidence>
<name>A0A3D9IT21_9BACL</name>
<dbReference type="EMBL" id="QRDZ01000024">
    <property type="protein sequence ID" value="RED64256.1"/>
    <property type="molecule type" value="Genomic_DNA"/>
</dbReference>
<keyword evidence="3" id="KW-1185">Reference proteome</keyword>
<protein>
    <submittedName>
        <fullName evidence="2">Uncharacterized protein</fullName>
    </submittedName>
</protein>
<keyword evidence="1" id="KW-1133">Transmembrane helix</keyword>
<feature type="transmembrane region" description="Helical" evidence="1">
    <location>
        <begin position="15"/>
        <end position="36"/>
    </location>
</feature>
<evidence type="ECO:0000313" key="2">
    <source>
        <dbReference type="EMBL" id="RED64256.1"/>
    </source>
</evidence>
<reference evidence="2 3" key="1">
    <citation type="submission" date="2018-07" db="EMBL/GenBank/DDBJ databases">
        <title>Genomic Encyclopedia of Type Strains, Phase III (KMG-III): the genomes of soil and plant-associated and newly described type strains.</title>
        <authorList>
            <person name="Whitman W."/>
        </authorList>
    </citation>
    <scope>NUCLEOTIDE SEQUENCE [LARGE SCALE GENOMIC DNA]</scope>
    <source>
        <strain evidence="2 3">CECT 7287</strain>
    </source>
</reference>